<evidence type="ECO:0000256" key="2">
    <source>
        <dbReference type="ARBA" id="ARBA00022729"/>
    </source>
</evidence>
<evidence type="ECO:0000313" key="8">
    <source>
        <dbReference type="Proteomes" id="UP001153387"/>
    </source>
</evidence>
<organism evidence="7 8">
    <name type="scientific">Cohnella ginsengisoli</name>
    <dbReference type="NCBI Taxonomy" id="425004"/>
    <lineage>
        <taxon>Bacteria</taxon>
        <taxon>Bacillati</taxon>
        <taxon>Bacillota</taxon>
        <taxon>Bacilli</taxon>
        <taxon>Bacillales</taxon>
        <taxon>Paenibacillaceae</taxon>
        <taxon>Cohnella</taxon>
    </lineage>
</organism>
<evidence type="ECO:0000256" key="6">
    <source>
        <dbReference type="SAM" id="SignalP"/>
    </source>
</evidence>
<dbReference type="EMBL" id="JAPDHZ010000003">
    <property type="protein sequence ID" value="MDG0792164.1"/>
    <property type="molecule type" value="Genomic_DNA"/>
</dbReference>
<dbReference type="InterPro" id="IPR006059">
    <property type="entry name" value="SBP"/>
</dbReference>
<feature type="chain" id="PRO_5040872950" evidence="6">
    <location>
        <begin position="29"/>
        <end position="546"/>
    </location>
</feature>
<evidence type="ECO:0000256" key="3">
    <source>
        <dbReference type="ARBA" id="ARBA00023136"/>
    </source>
</evidence>
<keyword evidence="4" id="KW-0564">Palmitate</keyword>
<keyword evidence="5" id="KW-0449">Lipoprotein</keyword>
<dbReference type="PROSITE" id="PS51257">
    <property type="entry name" value="PROKAR_LIPOPROTEIN"/>
    <property type="match status" value="1"/>
</dbReference>
<dbReference type="RefSeq" id="WP_277565984.1">
    <property type="nucleotide sequence ID" value="NZ_JAPDHZ010000003.1"/>
</dbReference>
<evidence type="ECO:0000256" key="5">
    <source>
        <dbReference type="ARBA" id="ARBA00023288"/>
    </source>
</evidence>
<name>A0A9X4KH31_9BACL</name>
<proteinExistence type="predicted"/>
<feature type="signal peptide" evidence="6">
    <location>
        <begin position="1"/>
        <end position="28"/>
    </location>
</feature>
<dbReference type="Gene3D" id="3.40.190.10">
    <property type="entry name" value="Periplasmic binding protein-like II"/>
    <property type="match status" value="2"/>
</dbReference>
<keyword evidence="1" id="KW-1003">Cell membrane</keyword>
<keyword evidence="2 6" id="KW-0732">Signal</keyword>
<evidence type="ECO:0000256" key="1">
    <source>
        <dbReference type="ARBA" id="ARBA00022475"/>
    </source>
</evidence>
<keyword evidence="3" id="KW-0472">Membrane</keyword>
<sequence>MNKRVKSATSLLTVSTVLAMLAAGCANGNGNGNGNAEATKQATGATASATAAGSAPAGFAYTGSGPITDNKSATLGILATNAWTNNVDLAKAPIVQEIAKRAGVNVKWDLLSPSTYQDAISPRLAAGSDLPDIVYQLDQDQTMKNIQGGLFLPLNDYIEKYGVNIKKLFEKYPALKASLTTPDGKIYYLPQLAVTKNYMPTFMVNVKWLEKLGLSEPTTLDEFTEMLRKFKSDDPNGNGKQDEIPFTVDPKMLGMAFGTSFGLDLSNNFYADDGGKVHYSYYEPAYKEYLAYLNGLYKEGLLESDYASTTADQITSKFSQDISGATFNFSWYTSMVYSKLYPDYDGSKPLIKGIAPLKGPHGDQFYLGRNPITGIFGVTKDAADPELAFKFLDYASSDEAKEIYAWGLEGQTYEVVDGKKQFTEKGKDNDFIQKFGINPVNLPIEQSVEATDVLVAPWHAKLDKEMEKYIKAPFPFVYALADEASVENTVMPDINTYVQEMEIKFITGKESLDQFDGYIKALKGMGVEDVIKGRQAQYDRYLAASK</sequence>
<dbReference type="PANTHER" id="PTHR43649">
    <property type="entry name" value="ARABINOSE-BINDING PROTEIN-RELATED"/>
    <property type="match status" value="1"/>
</dbReference>
<dbReference type="PANTHER" id="PTHR43649:SF33">
    <property type="entry name" value="POLYGALACTURONAN_RHAMNOGALACTURONAN-BINDING PROTEIN YTCQ"/>
    <property type="match status" value="1"/>
</dbReference>
<dbReference type="Proteomes" id="UP001153387">
    <property type="component" value="Unassembled WGS sequence"/>
</dbReference>
<dbReference type="AlphaFoldDB" id="A0A9X4KH31"/>
<dbReference type="SUPFAM" id="SSF53850">
    <property type="entry name" value="Periplasmic binding protein-like II"/>
    <property type="match status" value="1"/>
</dbReference>
<protein>
    <submittedName>
        <fullName evidence="7">Extracellular solute-binding protein</fullName>
    </submittedName>
</protein>
<dbReference type="Pfam" id="PF01547">
    <property type="entry name" value="SBP_bac_1"/>
    <property type="match status" value="1"/>
</dbReference>
<dbReference type="InterPro" id="IPR050490">
    <property type="entry name" value="Bact_solute-bd_prot1"/>
</dbReference>
<reference evidence="7 8" key="1">
    <citation type="submission" date="2022-10" db="EMBL/GenBank/DDBJ databases">
        <title>Comparative genomic analysis of Cohnella hashimotonis sp. nov., isolated from the International Space Station.</title>
        <authorList>
            <person name="Simpson A."/>
            <person name="Venkateswaran K."/>
        </authorList>
    </citation>
    <scope>NUCLEOTIDE SEQUENCE [LARGE SCALE GENOMIC DNA]</scope>
    <source>
        <strain evidence="7 8">DSM 18997</strain>
    </source>
</reference>
<keyword evidence="8" id="KW-1185">Reference proteome</keyword>
<evidence type="ECO:0000256" key="4">
    <source>
        <dbReference type="ARBA" id="ARBA00023139"/>
    </source>
</evidence>
<comment type="caution">
    <text evidence="7">The sequence shown here is derived from an EMBL/GenBank/DDBJ whole genome shotgun (WGS) entry which is preliminary data.</text>
</comment>
<evidence type="ECO:0000313" key="7">
    <source>
        <dbReference type="EMBL" id="MDG0792164.1"/>
    </source>
</evidence>
<gene>
    <name evidence="7" type="ORF">OMP38_15795</name>
</gene>
<accession>A0A9X4KH31</accession>